<protein>
    <submittedName>
        <fullName evidence="1">Uncharacterized protein</fullName>
    </submittedName>
</protein>
<proteinExistence type="predicted"/>
<dbReference type="EMBL" id="CP076129">
    <property type="protein sequence ID" value="QWG09371.1"/>
    <property type="molecule type" value="Genomic_DNA"/>
</dbReference>
<name>A0ABX8H0L4_9BACT</name>
<gene>
    <name evidence="1" type="ORF">KM029_22455</name>
</gene>
<dbReference type="RefSeq" id="WP_158631187.1">
    <property type="nucleotide sequence ID" value="NZ_CP076129.1"/>
</dbReference>
<reference evidence="1 2" key="1">
    <citation type="submission" date="2021-05" db="EMBL/GenBank/DDBJ databases">
        <title>Comparative genomic studies on the polysaccharide-degrading batcterial strains of the Flammeovirga genus.</title>
        <authorList>
            <person name="Zewei F."/>
            <person name="Zheng Z."/>
            <person name="Yu L."/>
            <person name="Ruyue G."/>
            <person name="Yanhong M."/>
            <person name="Yuanyuan C."/>
            <person name="Jingyan G."/>
            <person name="Wenjun H."/>
        </authorList>
    </citation>
    <scope>NUCLEOTIDE SEQUENCE [LARGE SCALE GENOMIC DNA]</scope>
    <source>
        <strain evidence="1 2">YS10</strain>
    </source>
</reference>
<accession>A0ABX8H0L4</accession>
<evidence type="ECO:0000313" key="1">
    <source>
        <dbReference type="EMBL" id="QWG09371.1"/>
    </source>
</evidence>
<dbReference type="Proteomes" id="UP000682802">
    <property type="component" value="Chromosome 2"/>
</dbReference>
<sequence length="52" mass="5736">MDGFLKEMNLITTLPLKGENVTKLGEYYSTSISLPQDKLTGKPVTISIKAIH</sequence>
<evidence type="ECO:0000313" key="2">
    <source>
        <dbReference type="Proteomes" id="UP000682802"/>
    </source>
</evidence>
<keyword evidence="2" id="KW-1185">Reference proteome</keyword>
<organism evidence="1 2">
    <name type="scientific">Flammeovirga kamogawensis</name>
    <dbReference type="NCBI Taxonomy" id="373891"/>
    <lineage>
        <taxon>Bacteria</taxon>
        <taxon>Pseudomonadati</taxon>
        <taxon>Bacteroidota</taxon>
        <taxon>Cytophagia</taxon>
        <taxon>Cytophagales</taxon>
        <taxon>Flammeovirgaceae</taxon>
        <taxon>Flammeovirga</taxon>
    </lineage>
</organism>